<evidence type="ECO:0000313" key="5">
    <source>
        <dbReference type="Proteomes" id="UP000266861"/>
    </source>
</evidence>
<feature type="region of interest" description="Disordered" evidence="2">
    <location>
        <begin position="430"/>
        <end position="486"/>
    </location>
</feature>
<dbReference type="PANTHER" id="PTHR33223">
    <property type="entry name" value="CCHC-TYPE DOMAIN-CONTAINING PROTEIN"/>
    <property type="match status" value="1"/>
</dbReference>
<evidence type="ECO:0000256" key="1">
    <source>
        <dbReference type="ARBA" id="ARBA00022750"/>
    </source>
</evidence>
<dbReference type="InterPro" id="IPR021109">
    <property type="entry name" value="Peptidase_aspartic_dom_sf"/>
</dbReference>
<keyword evidence="1" id="KW-0064">Aspartyl protease</keyword>
<dbReference type="AlphaFoldDB" id="A0A397G630"/>
<keyword evidence="1" id="KW-0645">Protease</keyword>
<feature type="compositionally biased region" description="Low complexity" evidence="2">
    <location>
        <begin position="449"/>
        <end position="459"/>
    </location>
</feature>
<reference evidence="4 5" key="1">
    <citation type="submission" date="2018-08" db="EMBL/GenBank/DDBJ databases">
        <title>Genome and evolution of the arbuscular mycorrhizal fungus Diversispora epigaea (formerly Glomus versiforme) and its bacterial endosymbionts.</title>
        <authorList>
            <person name="Sun X."/>
            <person name="Fei Z."/>
            <person name="Harrison M."/>
        </authorList>
    </citation>
    <scope>NUCLEOTIDE SEQUENCE [LARGE SCALE GENOMIC DNA]</scope>
    <source>
        <strain evidence="4 5">IT104</strain>
    </source>
</reference>
<organism evidence="4 5">
    <name type="scientific">Diversispora epigaea</name>
    <dbReference type="NCBI Taxonomy" id="1348612"/>
    <lineage>
        <taxon>Eukaryota</taxon>
        <taxon>Fungi</taxon>
        <taxon>Fungi incertae sedis</taxon>
        <taxon>Mucoromycota</taxon>
        <taxon>Glomeromycotina</taxon>
        <taxon>Glomeromycetes</taxon>
        <taxon>Diversisporales</taxon>
        <taxon>Diversisporaceae</taxon>
        <taxon>Diversispora</taxon>
    </lineage>
</organism>
<comment type="caution">
    <text evidence="4">The sequence shown here is derived from an EMBL/GenBank/DDBJ whole genome shotgun (WGS) entry which is preliminary data.</text>
</comment>
<dbReference type="InterPro" id="IPR001969">
    <property type="entry name" value="Aspartic_peptidase_AS"/>
</dbReference>
<dbReference type="EMBL" id="PQFF01000515">
    <property type="protein sequence ID" value="RHZ46445.1"/>
    <property type="molecule type" value="Genomic_DNA"/>
</dbReference>
<keyword evidence="5" id="KW-1185">Reference proteome</keyword>
<dbReference type="Pfam" id="PF03732">
    <property type="entry name" value="Retrotrans_gag"/>
    <property type="match status" value="1"/>
</dbReference>
<proteinExistence type="predicted"/>
<feature type="domain" description="Retrotransposon gag" evidence="3">
    <location>
        <begin position="300"/>
        <end position="360"/>
    </location>
</feature>
<evidence type="ECO:0000259" key="3">
    <source>
        <dbReference type="Pfam" id="PF03732"/>
    </source>
</evidence>
<feature type="compositionally biased region" description="Polar residues" evidence="2">
    <location>
        <begin position="526"/>
        <end position="538"/>
    </location>
</feature>
<evidence type="ECO:0000256" key="2">
    <source>
        <dbReference type="SAM" id="MobiDB-lite"/>
    </source>
</evidence>
<protein>
    <recommendedName>
        <fullName evidence="3">Retrotransposon gag domain-containing protein</fullName>
    </recommendedName>
</protein>
<dbReference type="SUPFAM" id="SSF50630">
    <property type="entry name" value="Acid proteases"/>
    <property type="match status" value="1"/>
</dbReference>
<dbReference type="GO" id="GO:0004190">
    <property type="term" value="F:aspartic-type endopeptidase activity"/>
    <property type="evidence" value="ECO:0007669"/>
    <property type="project" value="UniProtKB-KW"/>
</dbReference>
<feature type="compositionally biased region" description="Basic residues" evidence="2">
    <location>
        <begin position="469"/>
        <end position="480"/>
    </location>
</feature>
<dbReference type="PROSITE" id="PS00141">
    <property type="entry name" value="ASP_PROTEASE"/>
    <property type="match status" value="1"/>
</dbReference>
<dbReference type="Gene3D" id="2.40.70.10">
    <property type="entry name" value="Acid Proteases"/>
    <property type="match status" value="1"/>
</dbReference>
<name>A0A397G630_9GLOM</name>
<dbReference type="OrthoDB" id="2447046at2759"/>
<dbReference type="PANTHER" id="PTHR33223:SF6">
    <property type="entry name" value="CCHC-TYPE DOMAIN-CONTAINING PROTEIN"/>
    <property type="match status" value="1"/>
</dbReference>
<accession>A0A397G630</accession>
<dbReference type="GO" id="GO:0006508">
    <property type="term" value="P:proteolysis"/>
    <property type="evidence" value="ECO:0007669"/>
    <property type="project" value="InterPro"/>
</dbReference>
<dbReference type="Pfam" id="PF13975">
    <property type="entry name" value="gag-asp_proteas"/>
    <property type="match status" value="1"/>
</dbReference>
<gene>
    <name evidence="4" type="ORF">Glove_621g43</name>
</gene>
<keyword evidence="1" id="KW-0378">Hydrolase</keyword>
<dbReference type="Proteomes" id="UP000266861">
    <property type="component" value="Unassembled WGS sequence"/>
</dbReference>
<sequence length="891" mass="105116">MFQEKQLELPYQVQGLHQTIAEITEIYNQKIEEIINYAEEQRNNEAHAIIDPREVQGLRHIRAQINCLTQIRDNCLQILYDLEWLQDSYIAQQRNRSRLTVNIPRRRHPLYQDQQQPVRPSLNTLFPPRSPPLLAQIQRGNIFPEGQYDSDFEIEYRPIINPPRNRNIEEDQDIEAYNNENLRQFLQQIHEPEPQLIAERNMTTFVAKPSKFSGTPNEDAQEWLQEFLVAAKANRWDDDRKRTVFDTYLKREPHNNAHTWAELRVAFITNHCTDDWREQWQEKLRSLKQRRGETVEEYFHQVEDNNAHTWAELRVAFITNHCTDDWREQWQEKLRSLKQRRGETVEEYFHQVRKLSKRANLIPAAQIQNPNAEIPNSKSQIPNPKSQIIITNLDATYTLPYFVRGLLPNIKAIVKTHEPADLATAYGKAKAYKQEKNEPKRHSKKTFKYESSSAKSSDSSNDEEEKYERRKKEKKLKKKQEKKEKKIPDTEFDDLVKRFDKLQINFTQQLDELSRQVRPRNRFQNRFQEQPHEQNNCLSEKKKSQQPYNRNVSYIEQFNDISEDEYETYKAIRNKPDTRANPIRRSGRITRQLTTILKLNQSTSVPKIVEPEVLVDFEEDSYTDHDLDVEMKNYENKKKTRIIDKLKPYDISEDILQMQASAKIEKQTTTAKCYVRIEGNPIAAVLDSGAAVSIITNKLRRRLGLEIDRPSKVIVIVANGIVIQDLLVPMQLQLTYDNKETIVATTHSDQLVPYIDSEEEYEEEIQDELEYELENDLEELESYYSEQVVEEDDIDEYYYTDSPQQDYKRPSETFEENPAVFLTNITTPETKESPIQKGILNEQQEIIVDELFAEYTNVFAENISEEGQTIELTQAHVVKHEIKTNAQPIKQ</sequence>
<feature type="region of interest" description="Disordered" evidence="2">
    <location>
        <begin position="526"/>
        <end position="548"/>
    </location>
</feature>
<dbReference type="InterPro" id="IPR005162">
    <property type="entry name" value="Retrotrans_gag_dom"/>
</dbReference>
<evidence type="ECO:0000313" key="4">
    <source>
        <dbReference type="EMBL" id="RHZ46445.1"/>
    </source>
</evidence>